<dbReference type="RefSeq" id="XP_013017038.1">
    <property type="nucleotide sequence ID" value="XM_013161584.1"/>
</dbReference>
<dbReference type="OrthoDB" id="2015405at2759"/>
<dbReference type="EMBL" id="KE503206">
    <property type="protein sequence ID" value="EPX73876.1"/>
    <property type="molecule type" value="Genomic_DNA"/>
</dbReference>
<dbReference type="InterPro" id="IPR012349">
    <property type="entry name" value="Split_barrel_FMN-bd"/>
</dbReference>
<dbReference type="InterPro" id="IPR050268">
    <property type="entry name" value="NADH-dep_flavin_reductase"/>
</dbReference>
<reference evidence="4 5" key="1">
    <citation type="journal article" date="2011" name="Science">
        <title>Comparative functional genomics of the fission yeasts.</title>
        <authorList>
            <person name="Rhind N."/>
            <person name="Chen Z."/>
            <person name="Yassour M."/>
            <person name="Thompson D.A."/>
            <person name="Haas B.J."/>
            <person name="Habib N."/>
            <person name="Wapinski I."/>
            <person name="Roy S."/>
            <person name="Lin M.F."/>
            <person name="Heiman D.I."/>
            <person name="Young S.K."/>
            <person name="Furuya K."/>
            <person name="Guo Y."/>
            <person name="Pidoux A."/>
            <person name="Chen H.M."/>
            <person name="Robbertse B."/>
            <person name="Goldberg J.M."/>
            <person name="Aoki K."/>
            <person name="Bayne E.H."/>
            <person name="Berlin A.M."/>
            <person name="Desjardins C.A."/>
            <person name="Dobbs E."/>
            <person name="Dukaj L."/>
            <person name="Fan L."/>
            <person name="FitzGerald M.G."/>
            <person name="French C."/>
            <person name="Gujja S."/>
            <person name="Hansen K."/>
            <person name="Keifenheim D."/>
            <person name="Levin J.Z."/>
            <person name="Mosher R.A."/>
            <person name="Mueller C.A."/>
            <person name="Pfiffner J."/>
            <person name="Priest M."/>
            <person name="Russ C."/>
            <person name="Smialowska A."/>
            <person name="Swoboda P."/>
            <person name="Sykes S.M."/>
            <person name="Vaughn M."/>
            <person name="Vengrova S."/>
            <person name="Yoder R."/>
            <person name="Zeng Q."/>
            <person name="Allshire R."/>
            <person name="Baulcombe D."/>
            <person name="Birren B.W."/>
            <person name="Brown W."/>
            <person name="Ekwall K."/>
            <person name="Kellis M."/>
            <person name="Leatherwood J."/>
            <person name="Levin H."/>
            <person name="Margalit H."/>
            <person name="Martienssen R."/>
            <person name="Nieduszynski C.A."/>
            <person name="Spatafora J.W."/>
            <person name="Friedman N."/>
            <person name="Dalgaard J.Z."/>
            <person name="Baumann P."/>
            <person name="Niki H."/>
            <person name="Regev A."/>
            <person name="Nusbaum C."/>
        </authorList>
    </citation>
    <scope>NUCLEOTIDE SEQUENCE [LARGE SCALE GENOMIC DNA]</scope>
    <source>
        <strain evidence="5">yFS286</strain>
    </source>
</reference>
<dbReference type="PANTHER" id="PTHR30466:SF1">
    <property type="entry name" value="FMN REDUCTASE (NADH) RUTF"/>
    <property type="match status" value="1"/>
</dbReference>
<protein>
    <submittedName>
        <fullName evidence="4">NADH-dependent flavin oxidoreductase</fullName>
    </submittedName>
</protein>
<accession>S9PXR8</accession>
<dbReference type="eggNOG" id="ENOG502SB89">
    <property type="taxonomic scope" value="Eukaryota"/>
</dbReference>
<keyword evidence="5" id="KW-1185">Reference proteome</keyword>
<dbReference type="GO" id="GO:0010181">
    <property type="term" value="F:FMN binding"/>
    <property type="evidence" value="ECO:0007669"/>
    <property type="project" value="InterPro"/>
</dbReference>
<evidence type="ECO:0000259" key="3">
    <source>
        <dbReference type="SMART" id="SM00903"/>
    </source>
</evidence>
<dbReference type="SUPFAM" id="SSF50475">
    <property type="entry name" value="FMN-binding split barrel"/>
    <property type="match status" value="1"/>
</dbReference>
<name>S9PXR8_SCHOY</name>
<dbReference type="SMART" id="SM00903">
    <property type="entry name" value="Flavin_Reduct"/>
    <property type="match status" value="1"/>
</dbReference>
<organism evidence="4 5">
    <name type="scientific">Schizosaccharomyces octosporus (strain yFS286)</name>
    <name type="common">Fission yeast</name>
    <name type="synonym">Octosporomyces octosporus</name>
    <dbReference type="NCBI Taxonomy" id="483514"/>
    <lineage>
        <taxon>Eukaryota</taxon>
        <taxon>Fungi</taxon>
        <taxon>Dikarya</taxon>
        <taxon>Ascomycota</taxon>
        <taxon>Taphrinomycotina</taxon>
        <taxon>Schizosaccharomycetes</taxon>
        <taxon>Schizosaccharomycetales</taxon>
        <taxon>Schizosaccharomycetaceae</taxon>
        <taxon>Schizosaccharomyces</taxon>
    </lineage>
</organism>
<dbReference type="HOGENOM" id="CLU_1138566_0_0_1"/>
<dbReference type="GO" id="GO:0006744">
    <property type="term" value="P:ubiquinone biosynthetic process"/>
    <property type="evidence" value="ECO:0007669"/>
    <property type="project" value="EnsemblFungi"/>
</dbReference>
<dbReference type="GO" id="GO:0042602">
    <property type="term" value="F:riboflavin reductase (NADPH) activity"/>
    <property type="evidence" value="ECO:0007669"/>
    <property type="project" value="TreeGrafter"/>
</dbReference>
<evidence type="ECO:0000256" key="1">
    <source>
        <dbReference type="ARBA" id="ARBA00023002"/>
    </source>
</evidence>
<feature type="region of interest" description="Disordered" evidence="2">
    <location>
        <begin position="233"/>
        <end position="260"/>
    </location>
</feature>
<proteinExistence type="predicted"/>
<gene>
    <name evidence="4" type="ORF">SOCG_03096</name>
</gene>
<dbReference type="Proteomes" id="UP000016088">
    <property type="component" value="Unassembled WGS sequence"/>
</dbReference>
<dbReference type="Gene3D" id="2.30.110.10">
    <property type="entry name" value="Electron Transport, Fmn-binding Protein, Chain A"/>
    <property type="match status" value="1"/>
</dbReference>
<evidence type="ECO:0000256" key="2">
    <source>
        <dbReference type="SAM" id="MobiDB-lite"/>
    </source>
</evidence>
<dbReference type="VEuPathDB" id="FungiDB:SOCG_03096"/>
<sequence length="260" mass="28019">MLSPVRSLSSFGVSLPLVCRRHAPRFLLPSRPSSTNSPSSHAEFRALMRRFAQPVVILSSGFPNGQHAAMTASSFTPVSLSPNPIVSFNLKVPSRTASAILQSQRVVVHLLSSSILRHSQWASILSRPNHPSIFPSPDLSSPSSPPNSSGHSHGSTHSHSLSPSEVSFSKEGVPHLLDSLGLLHCSILQSIPVQDHLLFLASVNRVEHGSIPLSQSTGLVYYNREYCSISPIQPSSPSTCTNTNTNTNSSPKQPNQDDRP</sequence>
<dbReference type="GO" id="GO:0036382">
    <property type="term" value="F:flavin reductase (NADH) activity"/>
    <property type="evidence" value="ECO:0007669"/>
    <property type="project" value="EnsemblFungi"/>
</dbReference>
<feature type="domain" description="Flavin reductase like" evidence="3">
    <location>
        <begin position="48"/>
        <end position="228"/>
    </location>
</feature>
<dbReference type="OMA" id="HSQWASI"/>
<dbReference type="InterPro" id="IPR002563">
    <property type="entry name" value="Flavin_Rdtase-like_dom"/>
</dbReference>
<dbReference type="GeneID" id="25032068"/>
<evidence type="ECO:0000313" key="5">
    <source>
        <dbReference type="Proteomes" id="UP000016088"/>
    </source>
</evidence>
<dbReference type="PANTHER" id="PTHR30466">
    <property type="entry name" value="FLAVIN REDUCTASE"/>
    <property type="match status" value="1"/>
</dbReference>
<dbReference type="GO" id="GO:0005739">
    <property type="term" value="C:mitochondrion"/>
    <property type="evidence" value="ECO:0007669"/>
    <property type="project" value="EnsemblFungi"/>
</dbReference>
<dbReference type="AlphaFoldDB" id="S9PXR8"/>
<feature type="region of interest" description="Disordered" evidence="2">
    <location>
        <begin position="134"/>
        <end position="166"/>
    </location>
</feature>
<keyword evidence="1" id="KW-0560">Oxidoreductase</keyword>
<dbReference type="Pfam" id="PF01613">
    <property type="entry name" value="Flavin_Reduct"/>
    <property type="match status" value="1"/>
</dbReference>
<feature type="compositionally biased region" description="Low complexity" evidence="2">
    <location>
        <begin position="233"/>
        <end position="254"/>
    </location>
</feature>
<evidence type="ECO:0000313" key="4">
    <source>
        <dbReference type="EMBL" id="EPX73876.1"/>
    </source>
</evidence>